<keyword evidence="1" id="KW-0175">Coiled coil</keyword>
<evidence type="ECO:0000313" key="2">
    <source>
        <dbReference type="EMBL" id="MCA9392156.1"/>
    </source>
</evidence>
<name>A0A955RQY6_UNCKA</name>
<reference evidence="2" key="1">
    <citation type="submission" date="2020-04" db="EMBL/GenBank/DDBJ databases">
        <authorList>
            <person name="Zhang T."/>
        </authorList>
    </citation>
    <scope>NUCLEOTIDE SEQUENCE</scope>
    <source>
        <strain evidence="2">HKST-UBA03</strain>
    </source>
</reference>
<evidence type="ECO:0000256" key="1">
    <source>
        <dbReference type="SAM" id="Coils"/>
    </source>
</evidence>
<comment type="caution">
    <text evidence="2">The sequence shown here is derived from an EMBL/GenBank/DDBJ whole genome shotgun (WGS) entry which is preliminary data.</text>
</comment>
<dbReference type="AlphaFoldDB" id="A0A955RQY6"/>
<protein>
    <submittedName>
        <fullName evidence="2">Septum formation initiator family protein</fullName>
    </submittedName>
</protein>
<gene>
    <name evidence="2" type="ORF">KC614_03045</name>
</gene>
<dbReference type="Pfam" id="PF04977">
    <property type="entry name" value="DivIC"/>
    <property type="match status" value="1"/>
</dbReference>
<organism evidence="2 3">
    <name type="scientific">candidate division WWE3 bacterium</name>
    <dbReference type="NCBI Taxonomy" id="2053526"/>
    <lineage>
        <taxon>Bacteria</taxon>
        <taxon>Katanobacteria</taxon>
    </lineage>
</organism>
<proteinExistence type="predicted"/>
<evidence type="ECO:0000313" key="3">
    <source>
        <dbReference type="Proteomes" id="UP000751518"/>
    </source>
</evidence>
<accession>A0A955RQY6</accession>
<dbReference type="Proteomes" id="UP000751518">
    <property type="component" value="Unassembled WGS sequence"/>
</dbReference>
<sequence>MNYTVLVAALTFIAYITVRVLTSGNVATVGEEIKDLEQQRVSLQKDINLLQTDIAKLSSIATIEKKAREDLGMVNVDSSMKFVDASDLSRQLAQN</sequence>
<feature type="coiled-coil region" evidence="1">
    <location>
        <begin position="26"/>
        <end position="53"/>
    </location>
</feature>
<dbReference type="InterPro" id="IPR007060">
    <property type="entry name" value="FtsL/DivIC"/>
</dbReference>
<dbReference type="EMBL" id="JAGQKZ010000023">
    <property type="protein sequence ID" value="MCA9392156.1"/>
    <property type="molecule type" value="Genomic_DNA"/>
</dbReference>
<reference evidence="2" key="2">
    <citation type="journal article" date="2021" name="Microbiome">
        <title>Successional dynamics and alternative stable states in a saline activated sludge microbial community over 9 years.</title>
        <authorList>
            <person name="Wang Y."/>
            <person name="Ye J."/>
            <person name="Ju F."/>
            <person name="Liu L."/>
            <person name="Boyd J.A."/>
            <person name="Deng Y."/>
            <person name="Parks D.H."/>
            <person name="Jiang X."/>
            <person name="Yin X."/>
            <person name="Woodcroft B.J."/>
            <person name="Tyson G.W."/>
            <person name="Hugenholtz P."/>
            <person name="Polz M.F."/>
            <person name="Zhang T."/>
        </authorList>
    </citation>
    <scope>NUCLEOTIDE SEQUENCE</scope>
    <source>
        <strain evidence="2">HKST-UBA03</strain>
    </source>
</reference>